<dbReference type="SUPFAM" id="SSF52540">
    <property type="entry name" value="P-loop containing nucleoside triphosphate hydrolases"/>
    <property type="match status" value="1"/>
</dbReference>
<dbReference type="GO" id="GO:0000731">
    <property type="term" value="P:DNA synthesis involved in DNA repair"/>
    <property type="evidence" value="ECO:0007669"/>
    <property type="project" value="TreeGrafter"/>
</dbReference>
<organism evidence="2 3">
    <name type="scientific">Magnetospirillum aberrantis SpK</name>
    <dbReference type="NCBI Taxonomy" id="908842"/>
    <lineage>
        <taxon>Bacteria</taxon>
        <taxon>Pseudomonadati</taxon>
        <taxon>Pseudomonadota</taxon>
        <taxon>Alphaproteobacteria</taxon>
        <taxon>Rhodospirillales</taxon>
        <taxon>Rhodospirillaceae</taxon>
        <taxon>Magnetospirillum</taxon>
    </lineage>
</organism>
<dbReference type="PANTHER" id="PTHR32182:SF22">
    <property type="entry name" value="ATP-DEPENDENT ENDONUCLEASE, OLD FAMILY-RELATED"/>
    <property type="match status" value="1"/>
</dbReference>
<dbReference type="GO" id="GO:0006302">
    <property type="term" value="P:double-strand break repair"/>
    <property type="evidence" value="ECO:0007669"/>
    <property type="project" value="TreeGrafter"/>
</dbReference>
<dbReference type="InterPro" id="IPR014555">
    <property type="entry name" value="RecF-like"/>
</dbReference>
<dbReference type="PIRSF" id="PIRSF029347">
    <property type="entry name" value="RecF"/>
    <property type="match status" value="1"/>
</dbReference>
<dbReference type="Proteomes" id="UP000480684">
    <property type="component" value="Unassembled WGS sequence"/>
</dbReference>
<keyword evidence="3" id="KW-1185">Reference proteome</keyword>
<dbReference type="InterPro" id="IPR003959">
    <property type="entry name" value="ATPase_AAA_core"/>
</dbReference>
<dbReference type="CDD" id="cd00267">
    <property type="entry name" value="ABC_ATPase"/>
    <property type="match status" value="1"/>
</dbReference>
<gene>
    <name evidence="2" type="ORF">G4223_01015</name>
</gene>
<dbReference type="RefSeq" id="WP_163673864.1">
    <property type="nucleotide sequence ID" value="NZ_JAAIYP010000004.1"/>
</dbReference>
<accession>A0A7C9QSX0</accession>
<dbReference type="Gene3D" id="3.40.50.300">
    <property type="entry name" value="P-loop containing nucleotide triphosphate hydrolases"/>
    <property type="match status" value="2"/>
</dbReference>
<dbReference type="PANTHER" id="PTHR32182">
    <property type="entry name" value="DNA REPLICATION AND REPAIR PROTEIN RECF"/>
    <property type="match status" value="1"/>
</dbReference>
<name>A0A7C9QSX0_9PROT</name>
<evidence type="ECO:0000313" key="3">
    <source>
        <dbReference type="Proteomes" id="UP000480684"/>
    </source>
</evidence>
<dbReference type="InterPro" id="IPR027417">
    <property type="entry name" value="P-loop_NTPase"/>
</dbReference>
<dbReference type="EMBL" id="JAAIYP010000004">
    <property type="protein sequence ID" value="NFV78696.1"/>
    <property type="molecule type" value="Genomic_DNA"/>
</dbReference>
<feature type="domain" description="ATPase AAA-type core" evidence="1">
    <location>
        <begin position="26"/>
        <end position="317"/>
    </location>
</feature>
<proteinExistence type="predicted"/>
<dbReference type="Pfam" id="PF13304">
    <property type="entry name" value="AAA_21"/>
    <property type="match status" value="1"/>
</dbReference>
<protein>
    <submittedName>
        <fullName evidence="2">AAA family ATPase</fullName>
    </submittedName>
</protein>
<evidence type="ECO:0000259" key="1">
    <source>
        <dbReference type="Pfam" id="PF13304"/>
    </source>
</evidence>
<evidence type="ECO:0000313" key="2">
    <source>
        <dbReference type="EMBL" id="NFV78696.1"/>
    </source>
</evidence>
<comment type="caution">
    <text evidence="2">The sequence shown here is derived from an EMBL/GenBank/DDBJ whole genome shotgun (WGS) entry which is preliminary data.</text>
</comment>
<reference evidence="2 3" key="1">
    <citation type="submission" date="2020-02" db="EMBL/GenBank/DDBJ databases">
        <authorList>
            <person name="Dziuba M."/>
            <person name="Kuznetsov B."/>
            <person name="Mardanov A."/>
            <person name="Ravin N."/>
            <person name="Grouzdev D."/>
        </authorList>
    </citation>
    <scope>NUCLEOTIDE SEQUENCE [LARGE SCALE GENOMIC DNA]</scope>
    <source>
        <strain evidence="2 3">SpK</strain>
    </source>
</reference>
<sequence length="369" mass="41068">MPALESITIKGFKSIASVEKLQLRPINVVIGPNGAGKSNFIGAFAFLHAIREGRLQDYVLKANGAERILYFGSKNTDRVLIKIAFADWVNQYEITLVPTSADELVPSEEWGYFWNKSRFPKGPLGEGIRRIGKEAGISAPAQHGISRYVANHLERWRVYHFHDTSTSSPMKKTCDIGDNRFLRPDASNLAAFLFRLKAQFPAAYGLVRRSVQQVAPFFDDFILEPVALKPDSIRLEWKHKRSDAYFDAAALSDGTLRFIALATLLLQPEMLRPSVILVDEPELGLHPYAITLLASLVRQASVKTQVILSTQSPLLLDQFPPEDVLVASQGDSGTTFTRLDADRLAEWLNDYSLGQLWEKGELGGRPGGD</sequence>
<dbReference type="GO" id="GO:0005524">
    <property type="term" value="F:ATP binding"/>
    <property type="evidence" value="ECO:0007669"/>
    <property type="project" value="InterPro"/>
</dbReference>
<dbReference type="AlphaFoldDB" id="A0A7C9QSX0"/>
<dbReference type="GO" id="GO:0016887">
    <property type="term" value="F:ATP hydrolysis activity"/>
    <property type="evidence" value="ECO:0007669"/>
    <property type="project" value="InterPro"/>
</dbReference>